<dbReference type="GO" id="GO:0019262">
    <property type="term" value="P:N-acetylneuraminate catabolic process"/>
    <property type="evidence" value="ECO:0007669"/>
    <property type="project" value="TreeGrafter"/>
</dbReference>
<dbReference type="CDD" id="cd00408">
    <property type="entry name" value="DHDPS-like"/>
    <property type="match status" value="1"/>
</dbReference>
<dbReference type="GO" id="GO:0005829">
    <property type="term" value="C:cytosol"/>
    <property type="evidence" value="ECO:0007669"/>
    <property type="project" value="TreeGrafter"/>
</dbReference>
<dbReference type="Gene3D" id="3.20.20.70">
    <property type="entry name" value="Aldolase class I"/>
    <property type="match status" value="1"/>
</dbReference>
<dbReference type="InterPro" id="IPR020625">
    <property type="entry name" value="Schiff_base-form_aldolases_AS"/>
</dbReference>
<reference evidence="7" key="1">
    <citation type="submission" date="2016-11" db="EMBL/GenBank/DDBJ databases">
        <authorList>
            <person name="Varghese N."/>
            <person name="Submissions S."/>
        </authorList>
    </citation>
    <scope>NUCLEOTIDE SEQUENCE [LARGE SCALE GENOMIC DNA]</scope>
    <source>
        <strain evidence="7">DSM 15292</strain>
    </source>
</reference>
<dbReference type="GO" id="GO:0008747">
    <property type="term" value="F:N-acetylneuraminate lyase activity"/>
    <property type="evidence" value="ECO:0007669"/>
    <property type="project" value="TreeGrafter"/>
</dbReference>
<dbReference type="SUPFAM" id="SSF51569">
    <property type="entry name" value="Aldolase"/>
    <property type="match status" value="1"/>
</dbReference>
<evidence type="ECO:0000313" key="7">
    <source>
        <dbReference type="Proteomes" id="UP000185221"/>
    </source>
</evidence>
<dbReference type="SMART" id="SM01130">
    <property type="entry name" value="DHDPS"/>
    <property type="match status" value="1"/>
</dbReference>
<comment type="similarity">
    <text evidence="3">Belongs to the DapA family.</text>
</comment>
<dbReference type="InterPro" id="IPR002220">
    <property type="entry name" value="DapA-like"/>
</dbReference>
<gene>
    <name evidence="6" type="ORF">SAMN05444394_0241</name>
</gene>
<dbReference type="PANTHER" id="PTHR42849">
    <property type="entry name" value="N-ACETYLNEURAMINATE LYASE"/>
    <property type="match status" value="1"/>
</dbReference>
<keyword evidence="2" id="KW-0704">Schiff base</keyword>
<dbReference type="PANTHER" id="PTHR42849:SF1">
    <property type="entry name" value="N-ACETYLNEURAMINATE LYASE"/>
    <property type="match status" value="1"/>
</dbReference>
<name>A0A1N6D5K7_9BACT</name>
<dbReference type="Proteomes" id="UP000185221">
    <property type="component" value="Unassembled WGS sequence"/>
</dbReference>
<dbReference type="RefSeq" id="WP_074223024.1">
    <property type="nucleotide sequence ID" value="NZ_FSRC01000001.1"/>
</dbReference>
<proteinExistence type="inferred from homology"/>
<dbReference type="EMBL" id="FSRC01000001">
    <property type="protein sequence ID" value="SIN65934.1"/>
    <property type="molecule type" value="Genomic_DNA"/>
</dbReference>
<dbReference type="Pfam" id="PF00701">
    <property type="entry name" value="DHDPS"/>
    <property type="match status" value="1"/>
</dbReference>
<feature type="active site" description="Proton donor/acceptor" evidence="4">
    <location>
        <position position="138"/>
    </location>
</feature>
<evidence type="ECO:0000256" key="3">
    <source>
        <dbReference type="PIRNR" id="PIRNR001365"/>
    </source>
</evidence>
<dbReference type="AlphaFoldDB" id="A0A1N6D5K7"/>
<feature type="binding site" evidence="5">
    <location>
        <position position="210"/>
    </location>
    <ligand>
        <name>pyruvate</name>
        <dbReference type="ChEBI" id="CHEBI:15361"/>
    </ligand>
</feature>
<evidence type="ECO:0000313" key="6">
    <source>
        <dbReference type="EMBL" id="SIN65934.1"/>
    </source>
</evidence>
<dbReference type="PROSITE" id="PS00666">
    <property type="entry name" value="DHDPS_2"/>
    <property type="match status" value="1"/>
</dbReference>
<feature type="active site" description="Schiff-base intermediate with substrate" evidence="4">
    <location>
        <position position="166"/>
    </location>
</feature>
<dbReference type="PRINTS" id="PR00146">
    <property type="entry name" value="DHPICSNTHASE"/>
</dbReference>
<protein>
    <submittedName>
        <fullName evidence="6">4-hydroxy-tetrahydrodipicolinate synthase</fullName>
    </submittedName>
</protein>
<dbReference type="STRING" id="226505.SAMN05444394_0241"/>
<dbReference type="OrthoDB" id="9782828at2"/>
<feature type="binding site" evidence="5">
    <location>
        <position position="50"/>
    </location>
    <ligand>
        <name>pyruvate</name>
        <dbReference type="ChEBI" id="CHEBI:15361"/>
    </ligand>
</feature>
<evidence type="ECO:0000256" key="4">
    <source>
        <dbReference type="PIRSR" id="PIRSR001365-1"/>
    </source>
</evidence>
<sequence length="310" mass="34350">MPIPKPFRGIIPPMITPLHPDFSLDEKSLSLLLEHMISGGIHGIFILGTTGEFPSISSIVKKKLIEQSCRLVNHRVPVLVGITDCSFEESLGLAEVAKNAGADILVATNPFYMNVEQDELVYYFSKLADDVELPLYLYNMPSHTGIKLELETVMSLSKHPNIIGIKDSSGDLTYFESLCDNFREDPEFTVLVGPEEVLVETMNMGGHGGVSGGANLFPALYVKLFEAIEYQDLEKIKLYNETVQFLSKNLYSHGTYQSNYLKGLKASLSFEGLCQGILALPLCAFNEEEKIALKKKYETVKNAVEKALST</sequence>
<organism evidence="6 7">
    <name type="scientific">Algoriphagus halophilus</name>
    <dbReference type="NCBI Taxonomy" id="226505"/>
    <lineage>
        <taxon>Bacteria</taxon>
        <taxon>Pseudomonadati</taxon>
        <taxon>Bacteroidota</taxon>
        <taxon>Cytophagia</taxon>
        <taxon>Cytophagales</taxon>
        <taxon>Cyclobacteriaceae</taxon>
        <taxon>Algoriphagus</taxon>
    </lineage>
</organism>
<evidence type="ECO:0000256" key="5">
    <source>
        <dbReference type="PIRSR" id="PIRSR001365-2"/>
    </source>
</evidence>
<accession>A0A1N6D5K7</accession>
<keyword evidence="7" id="KW-1185">Reference proteome</keyword>
<evidence type="ECO:0000256" key="2">
    <source>
        <dbReference type="ARBA" id="ARBA00023270"/>
    </source>
</evidence>
<keyword evidence="1 3" id="KW-0456">Lyase</keyword>
<dbReference type="InterPro" id="IPR013785">
    <property type="entry name" value="Aldolase_TIM"/>
</dbReference>
<evidence type="ECO:0000256" key="1">
    <source>
        <dbReference type="ARBA" id="ARBA00023239"/>
    </source>
</evidence>
<dbReference type="PIRSF" id="PIRSF001365">
    <property type="entry name" value="DHDPS"/>
    <property type="match status" value="1"/>
</dbReference>